<feature type="region of interest" description="Disordered" evidence="4">
    <location>
        <begin position="73"/>
        <end position="101"/>
    </location>
</feature>
<dbReference type="InterPro" id="IPR016032">
    <property type="entry name" value="Sig_transdc_resp-reg_C-effctor"/>
</dbReference>
<protein>
    <submittedName>
        <fullName evidence="7">Helix-turn-helix transcriptional regulator</fullName>
    </submittedName>
</protein>
<evidence type="ECO:0000256" key="1">
    <source>
        <dbReference type="ARBA" id="ARBA00023015"/>
    </source>
</evidence>
<dbReference type="PANTHER" id="PTHR44688">
    <property type="entry name" value="DNA-BINDING TRANSCRIPTIONAL ACTIVATOR DEVR_DOSR"/>
    <property type="match status" value="1"/>
</dbReference>
<feature type="transmembrane region" description="Helical" evidence="5">
    <location>
        <begin position="130"/>
        <end position="152"/>
    </location>
</feature>
<dbReference type="InterPro" id="IPR000792">
    <property type="entry name" value="Tscrpt_reg_LuxR_C"/>
</dbReference>
<dbReference type="SUPFAM" id="SSF46894">
    <property type="entry name" value="C-terminal effector domain of the bipartite response regulators"/>
    <property type="match status" value="1"/>
</dbReference>
<dbReference type="Pfam" id="PF00196">
    <property type="entry name" value="GerE"/>
    <property type="match status" value="1"/>
</dbReference>
<evidence type="ECO:0000256" key="5">
    <source>
        <dbReference type="SAM" id="Phobius"/>
    </source>
</evidence>
<reference evidence="7 8" key="1">
    <citation type="submission" date="2021-08" db="EMBL/GenBank/DDBJ databases">
        <title>Comparative Genomics Analysis of the Genus Qipengyuania Reveals Extensive Genetic Diversity and Metabolic Versatility, Including the Description of Fifteen Novel Species.</title>
        <authorList>
            <person name="Liu Y."/>
        </authorList>
    </citation>
    <scope>NUCLEOTIDE SEQUENCE [LARGE SCALE GENOMIC DNA]</scope>
    <source>
        <strain evidence="7 8">GH25</strain>
    </source>
</reference>
<keyword evidence="5" id="KW-0812">Transmembrane</keyword>
<dbReference type="Gene3D" id="1.10.10.10">
    <property type="entry name" value="Winged helix-like DNA-binding domain superfamily/Winged helix DNA-binding domain"/>
    <property type="match status" value="1"/>
</dbReference>
<comment type="caution">
    <text evidence="7">The sequence shown here is derived from an EMBL/GenBank/DDBJ whole genome shotgun (WGS) entry which is preliminary data.</text>
</comment>
<dbReference type="Proteomes" id="UP000776651">
    <property type="component" value="Unassembled WGS sequence"/>
</dbReference>
<dbReference type="SMART" id="SM00421">
    <property type="entry name" value="HTH_LUXR"/>
    <property type="match status" value="1"/>
</dbReference>
<dbReference type="PANTHER" id="PTHR44688:SF16">
    <property type="entry name" value="DNA-BINDING TRANSCRIPTIONAL ACTIVATOR DEVR_DOSR"/>
    <property type="match status" value="1"/>
</dbReference>
<sequence>MRAAPQHQDDPLTGRQKECMLLLQDGLSSKQIARELGISPRTVDQHISAALENLGVHSRLEAVSLLHDQELVEVSEGTEPPQAPSRDKRQHHLSPLPRPSEVYRRSGYLPIFPPIGGGVNAASTKDRIIWIIRIGILSLMLTCLAVVFILGLSEMVRHVSG</sequence>
<keyword evidence="3" id="KW-0804">Transcription</keyword>
<evidence type="ECO:0000256" key="4">
    <source>
        <dbReference type="SAM" id="MobiDB-lite"/>
    </source>
</evidence>
<keyword evidence="2" id="KW-0238">DNA-binding</keyword>
<keyword evidence="5" id="KW-0472">Membrane</keyword>
<keyword evidence="5" id="KW-1133">Transmembrane helix</keyword>
<evidence type="ECO:0000256" key="3">
    <source>
        <dbReference type="ARBA" id="ARBA00023163"/>
    </source>
</evidence>
<evidence type="ECO:0000259" key="6">
    <source>
        <dbReference type="PROSITE" id="PS50043"/>
    </source>
</evidence>
<dbReference type="InterPro" id="IPR036388">
    <property type="entry name" value="WH-like_DNA-bd_sf"/>
</dbReference>
<evidence type="ECO:0000256" key="2">
    <source>
        <dbReference type="ARBA" id="ARBA00023125"/>
    </source>
</evidence>
<evidence type="ECO:0000313" key="8">
    <source>
        <dbReference type="Proteomes" id="UP000776651"/>
    </source>
</evidence>
<dbReference type="PRINTS" id="PR00038">
    <property type="entry name" value="HTHLUXR"/>
</dbReference>
<dbReference type="RefSeq" id="WP_196846927.1">
    <property type="nucleotide sequence ID" value="NZ_JAIGNQ010000001.1"/>
</dbReference>
<name>A0ABS7JEF5_9SPHN</name>
<organism evidence="7 8">
    <name type="scientific">Qipengyuania pacifica</name>
    <dbReference type="NCBI Taxonomy" id="2860199"/>
    <lineage>
        <taxon>Bacteria</taxon>
        <taxon>Pseudomonadati</taxon>
        <taxon>Pseudomonadota</taxon>
        <taxon>Alphaproteobacteria</taxon>
        <taxon>Sphingomonadales</taxon>
        <taxon>Erythrobacteraceae</taxon>
        <taxon>Qipengyuania</taxon>
    </lineage>
</organism>
<accession>A0ABS7JEF5</accession>
<dbReference type="PROSITE" id="PS50043">
    <property type="entry name" value="HTH_LUXR_2"/>
    <property type="match status" value="1"/>
</dbReference>
<keyword evidence="8" id="KW-1185">Reference proteome</keyword>
<feature type="domain" description="HTH luxR-type" evidence="6">
    <location>
        <begin position="5"/>
        <end position="70"/>
    </location>
</feature>
<evidence type="ECO:0000313" key="7">
    <source>
        <dbReference type="EMBL" id="MBX7486934.1"/>
    </source>
</evidence>
<gene>
    <name evidence="7" type="ORF">K3177_00245</name>
</gene>
<dbReference type="CDD" id="cd06170">
    <property type="entry name" value="LuxR_C_like"/>
    <property type="match status" value="1"/>
</dbReference>
<keyword evidence="1" id="KW-0805">Transcription regulation</keyword>
<dbReference type="EMBL" id="JAIGNQ010000001">
    <property type="protein sequence ID" value="MBX7486934.1"/>
    <property type="molecule type" value="Genomic_DNA"/>
</dbReference>
<proteinExistence type="predicted"/>